<dbReference type="Pfam" id="PF07716">
    <property type="entry name" value="bZIP_2"/>
    <property type="match status" value="1"/>
</dbReference>
<evidence type="ECO:0000313" key="5">
    <source>
        <dbReference type="EMBL" id="JAG52801.1"/>
    </source>
</evidence>
<feature type="domain" description="BZIP" evidence="2">
    <location>
        <begin position="377"/>
        <end position="440"/>
    </location>
</feature>
<dbReference type="InterPro" id="IPR046347">
    <property type="entry name" value="bZIP_sf"/>
</dbReference>
<gene>
    <name evidence="3" type="primary">Cebpd_0</name>
    <name evidence="4" type="synonym">Cebpd_1</name>
    <name evidence="3" type="ORF">CM83_39378</name>
    <name evidence="4" type="ORF">CM83_39380</name>
</gene>
<feature type="compositionally biased region" description="Basic and acidic residues" evidence="1">
    <location>
        <begin position="378"/>
        <end position="392"/>
    </location>
</feature>
<dbReference type="Gene3D" id="1.20.5.170">
    <property type="match status" value="1"/>
</dbReference>
<proteinExistence type="predicted"/>
<dbReference type="PROSITE" id="PS50217">
    <property type="entry name" value="BZIP"/>
    <property type="match status" value="1"/>
</dbReference>
<evidence type="ECO:0000313" key="3">
    <source>
        <dbReference type="EMBL" id="JAG04701.1"/>
    </source>
</evidence>
<evidence type="ECO:0000259" key="2">
    <source>
        <dbReference type="PROSITE" id="PS50217"/>
    </source>
</evidence>
<organism evidence="3">
    <name type="scientific">Lygus hesperus</name>
    <name type="common">Western plant bug</name>
    <dbReference type="NCBI Taxonomy" id="30085"/>
    <lineage>
        <taxon>Eukaryota</taxon>
        <taxon>Metazoa</taxon>
        <taxon>Ecdysozoa</taxon>
        <taxon>Arthropoda</taxon>
        <taxon>Hexapoda</taxon>
        <taxon>Insecta</taxon>
        <taxon>Pterygota</taxon>
        <taxon>Neoptera</taxon>
        <taxon>Paraneoptera</taxon>
        <taxon>Hemiptera</taxon>
        <taxon>Heteroptera</taxon>
        <taxon>Panheteroptera</taxon>
        <taxon>Cimicomorpha</taxon>
        <taxon>Miridae</taxon>
        <taxon>Mirini</taxon>
        <taxon>Lygus</taxon>
    </lineage>
</organism>
<dbReference type="SMART" id="SM00338">
    <property type="entry name" value="BRLZ"/>
    <property type="match status" value="1"/>
</dbReference>
<dbReference type="CDD" id="cd14813">
    <property type="entry name" value="bZIP_BmCbz-like"/>
    <property type="match status" value="1"/>
</dbReference>
<protein>
    <submittedName>
        <fullName evidence="3">CCAAT/enhancer-binding protein delta</fullName>
    </submittedName>
</protein>
<evidence type="ECO:0000256" key="1">
    <source>
        <dbReference type="SAM" id="MobiDB-lite"/>
    </source>
</evidence>
<reference evidence="3" key="1">
    <citation type="journal article" date="2014" name="PLoS ONE">
        <title>Transcriptome-Based Identification of ABC Transporters in the Western Tarnished Plant Bug Lygus hesperus.</title>
        <authorList>
            <person name="Hull J.J."/>
            <person name="Chaney K."/>
            <person name="Geib S.M."/>
            <person name="Fabrick J.A."/>
            <person name="Brent C.S."/>
            <person name="Walsh D."/>
            <person name="Lavine L.C."/>
        </authorList>
    </citation>
    <scope>NUCLEOTIDE SEQUENCE</scope>
</reference>
<dbReference type="EMBL" id="GBHO01038903">
    <property type="protein sequence ID" value="JAG04701.1"/>
    <property type="molecule type" value="Transcribed_RNA"/>
</dbReference>
<feature type="compositionally biased region" description="Basic and acidic residues" evidence="1">
    <location>
        <begin position="399"/>
        <end position="416"/>
    </location>
</feature>
<feature type="region of interest" description="Disordered" evidence="1">
    <location>
        <begin position="330"/>
        <end position="416"/>
    </location>
</feature>
<accession>A0A0A9WBB9</accession>
<dbReference type="EMBL" id="GBRD01013025">
    <property type="protein sequence ID" value="JAG52801.1"/>
    <property type="molecule type" value="Transcribed_RNA"/>
</dbReference>
<name>A0A0A9WBB9_LYGHE</name>
<sequence>MIGADSASLGMASTGHQEGWTECFQDLQTWCPPAQDELNTPQVTTECFNFGTIDQYQARNLDDLYPVDLMPDTLGGDMVLLQSPSIGIDEENNNIDTPPFLKFPQTHVPGNWSFPPNNKSPLKSTSANILLSQSVVNQPTMNKGGKYRPEPELRIQDGLLPFDLEDEENYLLSVPPEQIAKRVRDSKMPCRTDVPAKKERPKLKLDVTLPTPAPPVTMPSTPEVQNVLTEPNVGFDLIKYVVSGDYVNLGTVCGVMPTPKYESVEKDHDYIDPVVRPTDLSDPIVIKSEPLSPGACAATATLIENKIRTTERGRPLKRRSNSDFVFDSEVDESDNSVDWEPTTSKGKPQTIKKARISKSSTNRADSDGESVASSSNTDKYRELRDKNNEASRRSRLNRKQRDMEMKKTSEKLESENRALKARAQRMQKLVLDMREIIMKTVKGANKR</sequence>
<reference evidence="3" key="2">
    <citation type="submission" date="2014-07" db="EMBL/GenBank/DDBJ databases">
        <authorList>
            <person name="Hull J."/>
        </authorList>
    </citation>
    <scope>NUCLEOTIDE SEQUENCE</scope>
</reference>
<evidence type="ECO:0000313" key="4">
    <source>
        <dbReference type="EMBL" id="JAG04702.1"/>
    </source>
</evidence>
<reference evidence="5" key="3">
    <citation type="submission" date="2014-09" db="EMBL/GenBank/DDBJ databases">
        <authorList>
            <person name="Magalhaes I.L.F."/>
            <person name="Oliveira U."/>
            <person name="Santos F.R."/>
            <person name="Vidigal T.H.D.A."/>
            <person name="Brescovit A.D."/>
            <person name="Santos A.J."/>
        </authorList>
    </citation>
    <scope>NUCLEOTIDE SEQUENCE</scope>
</reference>
<dbReference type="GO" id="GO:0003700">
    <property type="term" value="F:DNA-binding transcription factor activity"/>
    <property type="evidence" value="ECO:0007669"/>
    <property type="project" value="InterPro"/>
</dbReference>
<dbReference type="InterPro" id="IPR004827">
    <property type="entry name" value="bZIP"/>
</dbReference>
<dbReference type="GO" id="GO:0005634">
    <property type="term" value="C:nucleus"/>
    <property type="evidence" value="ECO:0007669"/>
    <property type="project" value="UniProtKB-ARBA"/>
</dbReference>
<dbReference type="SUPFAM" id="SSF57959">
    <property type="entry name" value="Leucine zipper domain"/>
    <property type="match status" value="1"/>
</dbReference>
<dbReference type="AlphaFoldDB" id="A0A0A9WBB9"/>
<dbReference type="EMBL" id="GBHO01038902">
    <property type="protein sequence ID" value="JAG04702.1"/>
    <property type="molecule type" value="Transcribed_RNA"/>
</dbReference>